<dbReference type="EMBL" id="CP002659">
    <property type="protein sequence ID" value="AEC01424.1"/>
    <property type="molecule type" value="Genomic_DNA"/>
</dbReference>
<organism evidence="1 2">
    <name type="scientific">Parasphaerochaeta coccoides (strain ATCC BAA-1237 / DSM 17374 / SPN1)</name>
    <name type="common">Sphaerochaeta coccoides</name>
    <dbReference type="NCBI Taxonomy" id="760011"/>
    <lineage>
        <taxon>Bacteria</taxon>
        <taxon>Pseudomonadati</taxon>
        <taxon>Spirochaetota</taxon>
        <taxon>Spirochaetia</taxon>
        <taxon>Spirochaetales</taxon>
        <taxon>Sphaerochaetaceae</taxon>
        <taxon>Parasphaerochaeta</taxon>
    </lineage>
</organism>
<gene>
    <name evidence="1" type="ordered locus">Spico_0186</name>
</gene>
<dbReference type="HOGENOM" id="CLU_155311_8_3_12"/>
<accession>F4GJZ9</accession>
<sequence length="75" mass="8654">MPHVSFRVSEQEKIWLDSYAKVKGQSLSNAVRNAIFDRLEDEYDLKTLQEFETARKNGTAKLYSLDEVGKILGFK</sequence>
<reference evidence="1 2" key="2">
    <citation type="journal article" date="2012" name="Stand. Genomic Sci.">
        <title>Complete genome sequence of the termite hindgut bacterium Spirochaeta coccoides type strain (SPN1(T)), reclassification in the genus Sphaerochaeta as Sphaerochaeta coccoides comb. nov. and emendations of the family Spirochaetaceae and the genus Sphaerochaeta.</title>
        <authorList>
            <person name="Abt B."/>
            <person name="Han C."/>
            <person name="Scheuner C."/>
            <person name="Lu M."/>
            <person name="Lapidus A."/>
            <person name="Nolan M."/>
            <person name="Lucas S."/>
            <person name="Hammon N."/>
            <person name="Deshpande S."/>
            <person name="Cheng J.F."/>
            <person name="Tapia R."/>
            <person name="Goodwin L.A."/>
            <person name="Pitluck S."/>
            <person name="Liolios K."/>
            <person name="Pagani I."/>
            <person name="Ivanova N."/>
            <person name="Mavromatis K."/>
            <person name="Mikhailova N."/>
            <person name="Huntemann M."/>
            <person name="Pati A."/>
            <person name="Chen A."/>
            <person name="Palaniappan K."/>
            <person name="Land M."/>
            <person name="Hauser L."/>
            <person name="Brambilla E.M."/>
            <person name="Rohde M."/>
            <person name="Spring S."/>
            <person name="Gronow S."/>
            <person name="Goker M."/>
            <person name="Woyke T."/>
            <person name="Bristow J."/>
            <person name="Eisen J.A."/>
            <person name="Markowitz V."/>
            <person name="Hugenholtz P."/>
            <person name="Kyrpides N.C."/>
            <person name="Klenk H.P."/>
            <person name="Detter J.C."/>
        </authorList>
    </citation>
    <scope>NUCLEOTIDE SEQUENCE [LARGE SCALE GENOMIC DNA]</scope>
    <source>
        <strain evidence="2">ATCC BAA-1237 / DSM 17374 / SPN1</strain>
    </source>
</reference>
<dbReference type="OrthoDB" id="95663at2"/>
<evidence type="ECO:0008006" key="3">
    <source>
        <dbReference type="Google" id="ProtNLM"/>
    </source>
</evidence>
<dbReference type="AlphaFoldDB" id="F4GJZ9"/>
<dbReference type="KEGG" id="scc:Spico_0186"/>
<dbReference type="Pfam" id="PF19807">
    <property type="entry name" value="DUF6290"/>
    <property type="match status" value="1"/>
</dbReference>
<dbReference type="NCBIfam" id="NF046040">
    <property type="entry name" value="RelB_antitoxin"/>
    <property type="match status" value="1"/>
</dbReference>
<name>F4GJZ9_PARC1</name>
<proteinExistence type="predicted"/>
<dbReference type="RefSeq" id="WP_013738820.1">
    <property type="nucleotide sequence ID" value="NC_015436.1"/>
</dbReference>
<evidence type="ECO:0000313" key="2">
    <source>
        <dbReference type="Proteomes" id="UP000007939"/>
    </source>
</evidence>
<keyword evidence="2" id="KW-1185">Reference proteome</keyword>
<dbReference type="InterPro" id="IPR046257">
    <property type="entry name" value="DUF6290"/>
</dbReference>
<dbReference type="STRING" id="760011.Spico_0186"/>
<evidence type="ECO:0000313" key="1">
    <source>
        <dbReference type="EMBL" id="AEC01424.1"/>
    </source>
</evidence>
<dbReference type="Proteomes" id="UP000007939">
    <property type="component" value="Chromosome"/>
</dbReference>
<protein>
    <recommendedName>
        <fullName evidence="3">CopG family transcriptional regulator</fullName>
    </recommendedName>
</protein>
<reference evidence="2" key="1">
    <citation type="submission" date="2011-04" db="EMBL/GenBank/DDBJ databases">
        <title>The complete genome of Spirochaeta coccoides DSM 17374.</title>
        <authorList>
            <person name="Lucas S."/>
            <person name="Copeland A."/>
            <person name="Lapidus A."/>
            <person name="Bruce D."/>
            <person name="Goodwin L."/>
            <person name="Pitluck S."/>
            <person name="Peters L."/>
            <person name="Kyrpides N."/>
            <person name="Mavromatis K."/>
            <person name="Pagani I."/>
            <person name="Ivanova N."/>
            <person name="Ovchinnikova G."/>
            <person name="Lu M."/>
            <person name="Detter J.C."/>
            <person name="Tapia R."/>
            <person name="Han C."/>
            <person name="Land M."/>
            <person name="Hauser L."/>
            <person name="Markowitz V."/>
            <person name="Cheng J.-F."/>
            <person name="Hugenholtz P."/>
            <person name="Woyke T."/>
            <person name="Wu D."/>
            <person name="Spring S."/>
            <person name="Schroeder M."/>
            <person name="Brambilla E."/>
            <person name="Klenk H.-P."/>
            <person name="Eisen J.A."/>
        </authorList>
    </citation>
    <scope>NUCLEOTIDE SEQUENCE [LARGE SCALE GENOMIC DNA]</scope>
    <source>
        <strain evidence="2">ATCC BAA-1237 / DSM 17374 / SPN1</strain>
    </source>
</reference>